<sequence>MDKIESMDDFGNSTKKQQLKVLNIPENFTGLSKSANTSKQSKSYEEWTHYKKGTLDEIEVSPDFRSKRITREKHLERILQKQIDDFNKE</sequence>
<proteinExistence type="predicted"/>
<name>A0A1E8BVB1_BACMY</name>
<reference evidence="1 2" key="1">
    <citation type="submission" date="2016-05" db="EMBL/GenBank/DDBJ databases">
        <title>Bacillus thuringiensis and Bacillus weihenstephanensis as novel biocontrol agents of wilt causing Verticillium species.</title>
        <authorList>
            <person name="Hollensteiner J."/>
            <person name="Wemheuer F."/>
            <person name="Harting R."/>
            <person name="Kolarzyk A."/>
            <person name="Diaz-Valerio S."/>
            <person name="Poehlein A."/>
            <person name="Brzuszkiewicz E."/>
            <person name="Nesemann K."/>
            <person name="Braus-Stromeyer S."/>
            <person name="Braus G."/>
            <person name="Daniel R."/>
            <person name="Liesegang H."/>
        </authorList>
    </citation>
    <scope>NUCLEOTIDE SEQUENCE [LARGE SCALE GENOMIC DNA]</scope>
    <source>
        <strain evidence="1 2">GOE11</strain>
    </source>
</reference>
<evidence type="ECO:0000313" key="1">
    <source>
        <dbReference type="EMBL" id="OFE02251.1"/>
    </source>
</evidence>
<organism evidence="1 2">
    <name type="scientific">Bacillus mycoides</name>
    <dbReference type="NCBI Taxonomy" id="1405"/>
    <lineage>
        <taxon>Bacteria</taxon>
        <taxon>Bacillati</taxon>
        <taxon>Bacillota</taxon>
        <taxon>Bacilli</taxon>
        <taxon>Bacillales</taxon>
        <taxon>Bacillaceae</taxon>
        <taxon>Bacillus</taxon>
        <taxon>Bacillus cereus group</taxon>
    </lineage>
</organism>
<evidence type="ECO:0000313" key="2">
    <source>
        <dbReference type="Proteomes" id="UP000175835"/>
    </source>
</evidence>
<accession>A0A1E8BVB1</accession>
<comment type="caution">
    <text evidence="1">The sequence shown here is derived from an EMBL/GenBank/DDBJ whole genome shotgun (WGS) entry which is preliminary data.</text>
</comment>
<dbReference type="AlphaFoldDB" id="A0A1E8BVB1"/>
<dbReference type="Proteomes" id="UP000175835">
    <property type="component" value="Unassembled WGS sequence"/>
</dbReference>
<dbReference type="PATRIC" id="fig|86662.28.peg.173"/>
<gene>
    <name evidence="1" type="ORF">BWGOE11_01750</name>
</gene>
<protein>
    <submittedName>
        <fullName evidence="1">Uncharacterized protein</fullName>
    </submittedName>
</protein>
<dbReference type="RefSeq" id="WP_070146122.1">
    <property type="nucleotide sequence ID" value="NZ_LXLX01000004.1"/>
</dbReference>
<dbReference type="EMBL" id="LXLX01000004">
    <property type="protein sequence ID" value="OFE02251.1"/>
    <property type="molecule type" value="Genomic_DNA"/>
</dbReference>